<dbReference type="Proteomes" id="UP000298180">
    <property type="component" value="Unassembled WGS sequence"/>
</dbReference>
<keyword evidence="1" id="KW-0812">Transmembrane</keyword>
<keyword evidence="1" id="KW-1133">Transmembrane helix</keyword>
<evidence type="ECO:0000313" key="2">
    <source>
        <dbReference type="EMBL" id="TFZ05625.1"/>
    </source>
</evidence>
<sequence length="199" mass="21805">MMFDFDLARMGVVYFHLLACCIAIGTVFMSDLRMVRSLLRADEVTVEQDHLEGLQTVVSRALLALWITGAMLVGMDVWAKGAPVLLNPKLQAKIAIVVLLTLNGFALHRIVLPALQRVTCMLHLAPSMRQFAVLAGAVSGVSWLYAAALGVGRPLNWKYSLTEIVMAYPAFIACGFMGMTLLMTWCSYRRQAIGVRAAG</sequence>
<feature type="transmembrane region" description="Helical" evidence="1">
    <location>
        <begin position="90"/>
        <end position="111"/>
    </location>
</feature>
<organism evidence="2 3">
    <name type="scientific">Ramlibacter henchirensis</name>
    <dbReference type="NCBI Taxonomy" id="204072"/>
    <lineage>
        <taxon>Bacteria</taxon>
        <taxon>Pseudomonadati</taxon>
        <taxon>Pseudomonadota</taxon>
        <taxon>Betaproteobacteria</taxon>
        <taxon>Burkholderiales</taxon>
        <taxon>Comamonadaceae</taxon>
        <taxon>Ramlibacter</taxon>
    </lineage>
</organism>
<reference evidence="2 3" key="1">
    <citation type="submission" date="2019-03" db="EMBL/GenBank/DDBJ databases">
        <title>Ramlibacter henchirensis DSM 14656, whole genome shotgun sequence.</title>
        <authorList>
            <person name="Zhang X."/>
            <person name="Feng G."/>
            <person name="Zhu H."/>
        </authorList>
    </citation>
    <scope>NUCLEOTIDE SEQUENCE [LARGE SCALE GENOMIC DNA]</scope>
    <source>
        <strain evidence="2 3">DSM 14656</strain>
    </source>
</reference>
<protein>
    <recommendedName>
        <fullName evidence="4">DUF2214 family protein</fullName>
    </recommendedName>
</protein>
<dbReference type="EMBL" id="SMLM01000001">
    <property type="protein sequence ID" value="TFZ05625.1"/>
    <property type="molecule type" value="Genomic_DNA"/>
</dbReference>
<accession>A0A4Z0C6D8</accession>
<evidence type="ECO:0000313" key="3">
    <source>
        <dbReference type="Proteomes" id="UP000298180"/>
    </source>
</evidence>
<gene>
    <name evidence="2" type="ORF">EZ313_02890</name>
</gene>
<dbReference type="OrthoDB" id="6890349at2"/>
<evidence type="ECO:0008006" key="4">
    <source>
        <dbReference type="Google" id="ProtNLM"/>
    </source>
</evidence>
<feature type="transmembrane region" description="Helical" evidence="1">
    <location>
        <begin position="164"/>
        <end position="186"/>
    </location>
</feature>
<dbReference type="RefSeq" id="WP_135261707.1">
    <property type="nucleotide sequence ID" value="NZ_SMLM01000001.1"/>
</dbReference>
<feature type="transmembrane region" description="Helical" evidence="1">
    <location>
        <begin position="12"/>
        <end position="30"/>
    </location>
</feature>
<keyword evidence="1" id="KW-0472">Membrane</keyword>
<comment type="caution">
    <text evidence="2">The sequence shown here is derived from an EMBL/GenBank/DDBJ whole genome shotgun (WGS) entry which is preliminary data.</text>
</comment>
<proteinExistence type="predicted"/>
<keyword evidence="3" id="KW-1185">Reference proteome</keyword>
<feature type="transmembrane region" description="Helical" evidence="1">
    <location>
        <begin position="131"/>
        <end position="152"/>
    </location>
</feature>
<feature type="transmembrane region" description="Helical" evidence="1">
    <location>
        <begin position="57"/>
        <end position="78"/>
    </location>
</feature>
<name>A0A4Z0C6D8_9BURK</name>
<dbReference type="AlphaFoldDB" id="A0A4Z0C6D8"/>
<evidence type="ECO:0000256" key="1">
    <source>
        <dbReference type="SAM" id="Phobius"/>
    </source>
</evidence>